<keyword evidence="2" id="KW-1185">Reference proteome</keyword>
<organism evidence="1 2">
    <name type="scientific">Guyanagaster necrorhizus</name>
    <dbReference type="NCBI Taxonomy" id="856835"/>
    <lineage>
        <taxon>Eukaryota</taxon>
        <taxon>Fungi</taxon>
        <taxon>Dikarya</taxon>
        <taxon>Basidiomycota</taxon>
        <taxon>Agaricomycotina</taxon>
        <taxon>Agaricomycetes</taxon>
        <taxon>Agaricomycetidae</taxon>
        <taxon>Agaricales</taxon>
        <taxon>Marasmiineae</taxon>
        <taxon>Physalacriaceae</taxon>
        <taxon>Guyanagaster</taxon>
    </lineage>
</organism>
<accession>A0A9P8AUJ3</accession>
<comment type="caution">
    <text evidence="1">The sequence shown here is derived from an EMBL/GenBank/DDBJ whole genome shotgun (WGS) entry which is preliminary data.</text>
</comment>
<evidence type="ECO:0000313" key="2">
    <source>
        <dbReference type="Proteomes" id="UP000812287"/>
    </source>
</evidence>
<name>A0A9P8AUJ3_9AGAR</name>
<protein>
    <submittedName>
        <fullName evidence="1">Uncharacterized protein</fullName>
    </submittedName>
</protein>
<dbReference type="GeneID" id="66101284"/>
<gene>
    <name evidence="1" type="ORF">BT62DRAFT_1074104</name>
</gene>
<proteinExistence type="predicted"/>
<dbReference type="EMBL" id="MU250529">
    <property type="protein sequence ID" value="KAG7448533.1"/>
    <property type="molecule type" value="Genomic_DNA"/>
</dbReference>
<evidence type="ECO:0000313" key="1">
    <source>
        <dbReference type="EMBL" id="KAG7448533.1"/>
    </source>
</evidence>
<dbReference type="AlphaFoldDB" id="A0A9P8AUJ3"/>
<dbReference type="RefSeq" id="XP_043042033.1">
    <property type="nucleotide sequence ID" value="XM_043178990.1"/>
</dbReference>
<reference evidence="1" key="1">
    <citation type="submission" date="2020-11" db="EMBL/GenBank/DDBJ databases">
        <title>Adaptations for nitrogen fixation in a non-lichenized fungal sporocarp promotes dispersal by wood-feeding termites.</title>
        <authorList>
            <consortium name="DOE Joint Genome Institute"/>
            <person name="Koch R.A."/>
            <person name="Yoon G."/>
            <person name="Arayal U."/>
            <person name="Lail K."/>
            <person name="Amirebrahimi M."/>
            <person name="Labutti K."/>
            <person name="Lipzen A."/>
            <person name="Riley R."/>
            <person name="Barry K."/>
            <person name="Henrissat B."/>
            <person name="Grigoriev I.V."/>
            <person name="Herr J.R."/>
            <person name="Aime M.C."/>
        </authorList>
    </citation>
    <scope>NUCLEOTIDE SEQUENCE</scope>
    <source>
        <strain evidence="1">MCA 3950</strain>
    </source>
</reference>
<dbReference type="OrthoDB" id="2824059at2759"/>
<dbReference type="Proteomes" id="UP000812287">
    <property type="component" value="Unassembled WGS sequence"/>
</dbReference>
<sequence length="276" mass="31267">MATIHLGIALFWIHSDSRNKESDFHWAVVATETSWTNGDGIQTYDIAPTLDRKWEQRVRYRDLAEDHTFCGIVEFATTNLPADDVDEFIRDRPSEDDGWRIQGPLRWSSPSWALKIMCDLDEAEVWDIPAEIGKDGLFDVVVGKGFVMLEIVEEVEDFPVLSLASFCYLYVMETSHGSPALNSGLPSQITHSSVERNIRRPFIGQLVKMTVDITDTINKRKIPRKFKHGISMKYARSPMNATVTVCSYCIHKSSTLCKSFGERLQTSLDPESTEGL</sequence>